<sequence>MIKFQFAEIVNEDGSVRRLRYPRAAEYRECLKENLGHLAREVKDFPAEPSHLNFYSTQLNRHIRTGETPSAFLPRSVTDARVRLTPYLRWKHSELRGGKHLTSCVCLKRNGMQCWCPRWGCRGSLGCQASAPGAAHGALSHREPGRPVEPTCCESWGQRAKEADQQLYLVKKVAVERRGLY</sequence>
<evidence type="ECO:0000313" key="1">
    <source>
        <dbReference type="EMBL" id="KAK3911065.1"/>
    </source>
</evidence>
<organism evidence="1 2">
    <name type="scientific">Frankliniella fusca</name>
    <dbReference type="NCBI Taxonomy" id="407009"/>
    <lineage>
        <taxon>Eukaryota</taxon>
        <taxon>Metazoa</taxon>
        <taxon>Ecdysozoa</taxon>
        <taxon>Arthropoda</taxon>
        <taxon>Hexapoda</taxon>
        <taxon>Insecta</taxon>
        <taxon>Pterygota</taxon>
        <taxon>Neoptera</taxon>
        <taxon>Paraneoptera</taxon>
        <taxon>Thysanoptera</taxon>
        <taxon>Terebrantia</taxon>
        <taxon>Thripoidea</taxon>
        <taxon>Thripidae</taxon>
        <taxon>Frankliniella</taxon>
    </lineage>
</organism>
<comment type="caution">
    <text evidence="1">The sequence shown here is derived from an EMBL/GenBank/DDBJ whole genome shotgun (WGS) entry which is preliminary data.</text>
</comment>
<dbReference type="AlphaFoldDB" id="A0AAE1GXC9"/>
<name>A0AAE1GXC9_9NEOP</name>
<protein>
    <submittedName>
        <fullName evidence="1">UDP-N-acetylmuramate--L-alanine ligase</fullName>
    </submittedName>
</protein>
<gene>
    <name evidence="1" type="ORF">KUF71_020769</name>
</gene>
<dbReference type="Proteomes" id="UP001219518">
    <property type="component" value="Unassembled WGS sequence"/>
</dbReference>
<reference evidence="1" key="2">
    <citation type="journal article" date="2023" name="BMC Genomics">
        <title>Pest status, molecular evolution, and epigenetic factors derived from the genome assembly of Frankliniella fusca, a thysanopteran phytovirus vector.</title>
        <authorList>
            <person name="Catto M.A."/>
            <person name="Labadie P.E."/>
            <person name="Jacobson A.L."/>
            <person name="Kennedy G.G."/>
            <person name="Srinivasan R."/>
            <person name="Hunt B.G."/>
        </authorList>
    </citation>
    <scope>NUCLEOTIDE SEQUENCE</scope>
    <source>
        <strain evidence="1">PL_HMW_Pooled</strain>
    </source>
</reference>
<proteinExistence type="predicted"/>
<accession>A0AAE1GXC9</accession>
<evidence type="ECO:0000313" key="2">
    <source>
        <dbReference type="Proteomes" id="UP001219518"/>
    </source>
</evidence>
<dbReference type="GO" id="GO:0016874">
    <property type="term" value="F:ligase activity"/>
    <property type="evidence" value="ECO:0007669"/>
    <property type="project" value="UniProtKB-KW"/>
</dbReference>
<dbReference type="EMBL" id="JAHWGI010000219">
    <property type="protein sequence ID" value="KAK3911065.1"/>
    <property type="molecule type" value="Genomic_DNA"/>
</dbReference>
<keyword evidence="2" id="KW-1185">Reference proteome</keyword>
<reference evidence="1" key="1">
    <citation type="submission" date="2021-07" db="EMBL/GenBank/DDBJ databases">
        <authorList>
            <person name="Catto M.A."/>
            <person name="Jacobson A."/>
            <person name="Kennedy G."/>
            <person name="Labadie P."/>
            <person name="Hunt B.G."/>
            <person name="Srinivasan R."/>
        </authorList>
    </citation>
    <scope>NUCLEOTIDE SEQUENCE</scope>
    <source>
        <strain evidence="1">PL_HMW_Pooled</strain>
        <tissue evidence="1">Head</tissue>
    </source>
</reference>
<keyword evidence="1" id="KW-0436">Ligase</keyword>